<gene>
    <name evidence="1" type="ORF">KK062_30065</name>
</gene>
<keyword evidence="1" id="KW-0378">Hydrolase</keyword>
<dbReference type="Proteomes" id="UP001319080">
    <property type="component" value="Unassembled WGS sequence"/>
</dbReference>
<sequence length="166" mass="17385">TIVDTPLTGQTDAQGTWYSEVPGGDIVVEVSGPAGSAFVTTQKQVTPLDTEVTVLEVALKSGVSVRGTVTAASQPVGDAAVRVDGFDYLHTTTADNGHYTLVVPVGDYTLQVTKTGYVGAAKQQTFSGTQATVDFVLTKPSFDISTLLGFQVEIERLEGTGNTRTL</sequence>
<accession>A0AAP2E5T6</accession>
<dbReference type="RefSeq" id="WP_254088074.1">
    <property type="nucleotide sequence ID" value="NZ_JAHESE010000117.1"/>
</dbReference>
<reference evidence="1 2" key="1">
    <citation type="submission" date="2021-05" db="EMBL/GenBank/DDBJ databases">
        <title>A Polyphasic approach of four new species of the genus Ohtaekwangia: Ohtaekwangia histidinii sp. nov., Ohtaekwangia cretensis sp. nov., Ohtaekwangia indiensis sp. nov., Ohtaekwangia reichenbachii sp. nov. from diverse environment.</title>
        <authorList>
            <person name="Octaviana S."/>
        </authorList>
    </citation>
    <scope>NUCLEOTIDE SEQUENCE [LARGE SCALE GENOMIC DNA]</scope>
    <source>
        <strain evidence="1 2">PWU5</strain>
    </source>
</reference>
<protein>
    <submittedName>
        <fullName evidence="1">Carboxypeptidase regulatory-like domain-containing protein</fullName>
    </submittedName>
</protein>
<dbReference type="SUPFAM" id="SSF49464">
    <property type="entry name" value="Carboxypeptidase regulatory domain-like"/>
    <property type="match status" value="1"/>
</dbReference>
<dbReference type="GO" id="GO:0004180">
    <property type="term" value="F:carboxypeptidase activity"/>
    <property type="evidence" value="ECO:0007669"/>
    <property type="project" value="UniProtKB-KW"/>
</dbReference>
<evidence type="ECO:0000313" key="2">
    <source>
        <dbReference type="Proteomes" id="UP001319080"/>
    </source>
</evidence>
<dbReference type="Gene3D" id="2.60.40.1120">
    <property type="entry name" value="Carboxypeptidase-like, regulatory domain"/>
    <property type="match status" value="1"/>
</dbReference>
<keyword evidence="2" id="KW-1185">Reference proteome</keyword>
<feature type="non-terminal residue" evidence="1">
    <location>
        <position position="1"/>
    </location>
</feature>
<feature type="non-terminal residue" evidence="1">
    <location>
        <position position="166"/>
    </location>
</feature>
<dbReference type="Pfam" id="PF13620">
    <property type="entry name" value="CarboxypepD_reg"/>
    <property type="match status" value="1"/>
</dbReference>
<keyword evidence="1" id="KW-0645">Protease</keyword>
<evidence type="ECO:0000313" key="1">
    <source>
        <dbReference type="EMBL" id="MBT1712519.1"/>
    </source>
</evidence>
<organism evidence="1 2">
    <name type="scientific">Dawidia cretensis</name>
    <dbReference type="NCBI Taxonomy" id="2782350"/>
    <lineage>
        <taxon>Bacteria</taxon>
        <taxon>Pseudomonadati</taxon>
        <taxon>Bacteroidota</taxon>
        <taxon>Cytophagia</taxon>
        <taxon>Cytophagales</taxon>
        <taxon>Chryseotaleaceae</taxon>
        <taxon>Dawidia</taxon>
    </lineage>
</organism>
<keyword evidence="1" id="KW-0121">Carboxypeptidase</keyword>
<proteinExistence type="predicted"/>
<comment type="caution">
    <text evidence="1">The sequence shown here is derived from an EMBL/GenBank/DDBJ whole genome shotgun (WGS) entry which is preliminary data.</text>
</comment>
<dbReference type="EMBL" id="JAHESE010000117">
    <property type="protein sequence ID" value="MBT1712519.1"/>
    <property type="molecule type" value="Genomic_DNA"/>
</dbReference>
<dbReference type="AlphaFoldDB" id="A0AAP2E5T6"/>
<name>A0AAP2E5T6_9BACT</name>
<dbReference type="InterPro" id="IPR008969">
    <property type="entry name" value="CarboxyPept-like_regulatory"/>
</dbReference>